<dbReference type="Gene3D" id="2.60.120.260">
    <property type="entry name" value="Galactose-binding domain-like"/>
    <property type="match status" value="1"/>
</dbReference>
<feature type="region of interest" description="Disordered" evidence="1">
    <location>
        <begin position="107"/>
        <end position="140"/>
    </location>
</feature>
<feature type="region of interest" description="Disordered" evidence="1">
    <location>
        <begin position="192"/>
        <end position="218"/>
    </location>
</feature>
<evidence type="ECO:0008006" key="5">
    <source>
        <dbReference type="Google" id="ProtNLM"/>
    </source>
</evidence>
<feature type="compositionally biased region" description="Low complexity" evidence="1">
    <location>
        <begin position="192"/>
        <end position="216"/>
    </location>
</feature>
<evidence type="ECO:0000313" key="3">
    <source>
        <dbReference type="EMBL" id="OXR40844.1"/>
    </source>
</evidence>
<keyword evidence="2" id="KW-0472">Membrane</keyword>
<dbReference type="AlphaFoldDB" id="A0A231GW56"/>
<dbReference type="EMBL" id="NGAF01000026">
    <property type="protein sequence ID" value="OXR40844.1"/>
    <property type="molecule type" value="Genomic_DNA"/>
</dbReference>
<accession>A0A231GW56</accession>
<organism evidence="3 4">
    <name type="scientific">Nocardia cerradoensis</name>
    <dbReference type="NCBI Taxonomy" id="85688"/>
    <lineage>
        <taxon>Bacteria</taxon>
        <taxon>Bacillati</taxon>
        <taxon>Actinomycetota</taxon>
        <taxon>Actinomycetes</taxon>
        <taxon>Mycobacteriales</taxon>
        <taxon>Nocardiaceae</taxon>
        <taxon>Nocardia</taxon>
    </lineage>
</organism>
<feature type="region of interest" description="Disordered" evidence="1">
    <location>
        <begin position="34"/>
        <end position="77"/>
    </location>
</feature>
<keyword evidence="2" id="KW-1133">Transmembrane helix</keyword>
<evidence type="ECO:0000313" key="4">
    <source>
        <dbReference type="Proteomes" id="UP000215506"/>
    </source>
</evidence>
<sequence length="359" mass="37402">MIVATIRDMPAEDQGDLFLRHRGAVLDTLLSDPSFGSPEFAADEGPAAGPSATEYPNGVDSVADSDSIPSVRKVSSGPKASDRIMALLSGESPAGSSQLEFTSDFSERSARLGAAAEESEQRAGAAPESREKAADRTSADRPQFPQVVLAQLRKPKVALAVAAALALVLVLVLVTTGGKKSNPDQLAVVTPVAAAPPSSKPGAGPESAPSESSSAPIKVRSAQARCPAGSTDAMDAFSGEPGKAWSCVRAFKIDGQVMTIDLGKKYQVDSIGIVPGWDSVGSDGADQWNKYRTVSRVSYLFDDPTATRYTQQTLDQRSLVVTKMSPAVSASKITLTIQQSKGEPSINTTAISSIVITGH</sequence>
<proteinExistence type="predicted"/>
<evidence type="ECO:0000256" key="2">
    <source>
        <dbReference type="SAM" id="Phobius"/>
    </source>
</evidence>
<feature type="transmembrane region" description="Helical" evidence="2">
    <location>
        <begin position="157"/>
        <end position="176"/>
    </location>
</feature>
<keyword evidence="2" id="KW-0812">Transmembrane</keyword>
<keyword evidence="4" id="KW-1185">Reference proteome</keyword>
<name>A0A231GW56_9NOCA</name>
<feature type="compositionally biased region" description="Basic and acidic residues" evidence="1">
    <location>
        <begin position="128"/>
        <end position="139"/>
    </location>
</feature>
<reference evidence="3 4" key="1">
    <citation type="submission" date="2017-07" db="EMBL/GenBank/DDBJ databases">
        <title>First draft Genome Sequence of Nocardia cerradoensis isolated from human infection.</title>
        <authorList>
            <person name="Carrasco G."/>
        </authorList>
    </citation>
    <scope>NUCLEOTIDE SEQUENCE [LARGE SCALE GENOMIC DNA]</scope>
    <source>
        <strain evidence="3 4">CNM20130759</strain>
    </source>
</reference>
<gene>
    <name evidence="3" type="ORF">B7C42_07128</name>
</gene>
<protein>
    <recommendedName>
        <fullName evidence="5">F5/8 type C domain-containing protein</fullName>
    </recommendedName>
</protein>
<dbReference type="Proteomes" id="UP000215506">
    <property type="component" value="Unassembled WGS sequence"/>
</dbReference>
<evidence type="ECO:0000256" key="1">
    <source>
        <dbReference type="SAM" id="MobiDB-lite"/>
    </source>
</evidence>
<comment type="caution">
    <text evidence="3">The sequence shown here is derived from an EMBL/GenBank/DDBJ whole genome shotgun (WGS) entry which is preliminary data.</text>
</comment>